<dbReference type="PANTHER" id="PTHR43024:SF1">
    <property type="entry name" value="UDP-N-ACETYLMURAMOYL-TRIPEPTIDE--D-ALANYL-D-ALANINE LIGASE"/>
    <property type="match status" value="1"/>
</dbReference>
<dbReference type="EC" id="6.3.2.10" evidence="10 11"/>
<evidence type="ECO:0000256" key="4">
    <source>
        <dbReference type="ARBA" id="ARBA00022741"/>
    </source>
</evidence>
<dbReference type="Proteomes" id="UP000239209">
    <property type="component" value="Unassembled WGS sequence"/>
</dbReference>
<evidence type="ECO:0000256" key="9">
    <source>
        <dbReference type="ARBA" id="ARBA00023316"/>
    </source>
</evidence>
<dbReference type="OrthoDB" id="9800958at2"/>
<dbReference type="Gene3D" id="3.40.1390.10">
    <property type="entry name" value="MurE/MurF, N-terminal domain"/>
    <property type="match status" value="1"/>
</dbReference>
<dbReference type="Gene3D" id="3.40.1190.10">
    <property type="entry name" value="Mur-like, catalytic domain"/>
    <property type="match status" value="1"/>
</dbReference>
<evidence type="ECO:0000259" key="12">
    <source>
        <dbReference type="Pfam" id="PF01225"/>
    </source>
</evidence>
<dbReference type="RefSeq" id="WP_106126616.1">
    <property type="nucleotide sequence ID" value="NZ_PVZG01000005.1"/>
</dbReference>
<evidence type="ECO:0000256" key="2">
    <source>
        <dbReference type="ARBA" id="ARBA00022598"/>
    </source>
</evidence>
<comment type="function">
    <text evidence="10 11">Involved in cell wall formation. Catalyzes the final step in the synthesis of UDP-N-acetylmuramoyl-pentapeptide, the precursor of murein.</text>
</comment>
<dbReference type="GO" id="GO:0008360">
    <property type="term" value="P:regulation of cell shape"/>
    <property type="evidence" value="ECO:0007669"/>
    <property type="project" value="UniProtKB-KW"/>
</dbReference>
<feature type="domain" description="Mur ligase C-terminal" evidence="13">
    <location>
        <begin position="317"/>
        <end position="433"/>
    </location>
</feature>
<dbReference type="SUPFAM" id="SSF53623">
    <property type="entry name" value="MurD-like peptide ligases, catalytic domain"/>
    <property type="match status" value="1"/>
</dbReference>
<evidence type="ECO:0000313" key="16">
    <source>
        <dbReference type="Proteomes" id="UP000239209"/>
    </source>
</evidence>
<evidence type="ECO:0000256" key="11">
    <source>
        <dbReference type="RuleBase" id="RU004136"/>
    </source>
</evidence>
<dbReference type="InterPro" id="IPR036565">
    <property type="entry name" value="Mur-like_cat_sf"/>
</dbReference>
<dbReference type="NCBIfam" id="TIGR01143">
    <property type="entry name" value="murF"/>
    <property type="match status" value="1"/>
</dbReference>
<feature type="binding site" evidence="10">
    <location>
        <begin position="109"/>
        <end position="115"/>
    </location>
    <ligand>
        <name>ATP</name>
        <dbReference type="ChEBI" id="CHEBI:30616"/>
    </ligand>
</feature>
<dbReference type="SUPFAM" id="SSF53244">
    <property type="entry name" value="MurD-like peptide ligases, peptide-binding domain"/>
    <property type="match status" value="1"/>
</dbReference>
<dbReference type="AlphaFoldDB" id="A0A2T0S928"/>
<dbReference type="PANTHER" id="PTHR43024">
    <property type="entry name" value="UDP-N-ACETYLMURAMOYL-TRIPEPTIDE--D-ALANYL-D-ALANINE LIGASE"/>
    <property type="match status" value="1"/>
</dbReference>
<keyword evidence="8 10" id="KW-0131">Cell cycle</keyword>
<dbReference type="Pfam" id="PF01225">
    <property type="entry name" value="Mur_ligase"/>
    <property type="match status" value="1"/>
</dbReference>
<dbReference type="EMBL" id="PVZG01000005">
    <property type="protein sequence ID" value="PRY29928.1"/>
    <property type="molecule type" value="Genomic_DNA"/>
</dbReference>
<evidence type="ECO:0000256" key="6">
    <source>
        <dbReference type="ARBA" id="ARBA00022960"/>
    </source>
</evidence>
<evidence type="ECO:0000259" key="14">
    <source>
        <dbReference type="Pfam" id="PF08245"/>
    </source>
</evidence>
<proteinExistence type="inferred from homology"/>
<comment type="similarity">
    <text evidence="10">Belongs to the MurCDEF family. MurF subfamily.</text>
</comment>
<protein>
    <recommendedName>
        <fullName evidence="10 11">UDP-N-acetylmuramoyl-tripeptide--D-alanyl-D-alanine ligase</fullName>
        <ecNumber evidence="10 11">6.3.2.10</ecNumber>
    </recommendedName>
    <alternativeName>
        <fullName evidence="10">D-alanyl-D-alanine-adding enzyme</fullName>
    </alternativeName>
</protein>
<keyword evidence="6 10" id="KW-0133">Cell shape</keyword>
<dbReference type="GO" id="GO:0008766">
    <property type="term" value="F:UDP-N-acetylmuramoylalanyl-D-glutamyl-2,6-diaminopimelate-D-alanyl-D-alanine ligase activity"/>
    <property type="evidence" value="ECO:0007669"/>
    <property type="project" value="RHEA"/>
</dbReference>
<dbReference type="GO" id="GO:0005524">
    <property type="term" value="F:ATP binding"/>
    <property type="evidence" value="ECO:0007669"/>
    <property type="project" value="UniProtKB-UniRule"/>
</dbReference>
<dbReference type="HAMAP" id="MF_02019">
    <property type="entry name" value="MurF"/>
    <property type="match status" value="1"/>
</dbReference>
<comment type="caution">
    <text evidence="15">The sequence shown here is derived from an EMBL/GenBank/DDBJ whole genome shotgun (WGS) entry which is preliminary data.</text>
</comment>
<evidence type="ECO:0000256" key="5">
    <source>
        <dbReference type="ARBA" id="ARBA00022840"/>
    </source>
</evidence>
<evidence type="ECO:0000256" key="7">
    <source>
        <dbReference type="ARBA" id="ARBA00022984"/>
    </source>
</evidence>
<dbReference type="SUPFAM" id="SSF63418">
    <property type="entry name" value="MurE/MurF N-terminal domain"/>
    <property type="match status" value="1"/>
</dbReference>
<dbReference type="InterPro" id="IPR005863">
    <property type="entry name" value="UDP-N-AcMur_synth"/>
</dbReference>
<dbReference type="UniPathway" id="UPA00219"/>
<comment type="catalytic activity">
    <reaction evidence="10 11">
        <text>D-alanyl-D-alanine + UDP-N-acetyl-alpha-D-muramoyl-L-alanyl-gamma-D-glutamyl-meso-2,6-diaminopimelate + ATP = UDP-N-acetyl-alpha-D-muramoyl-L-alanyl-gamma-D-glutamyl-meso-2,6-diaminopimeloyl-D-alanyl-D-alanine + ADP + phosphate + H(+)</text>
        <dbReference type="Rhea" id="RHEA:28374"/>
        <dbReference type="ChEBI" id="CHEBI:15378"/>
        <dbReference type="ChEBI" id="CHEBI:30616"/>
        <dbReference type="ChEBI" id="CHEBI:43474"/>
        <dbReference type="ChEBI" id="CHEBI:57822"/>
        <dbReference type="ChEBI" id="CHEBI:61386"/>
        <dbReference type="ChEBI" id="CHEBI:83905"/>
        <dbReference type="ChEBI" id="CHEBI:456216"/>
        <dbReference type="EC" id="6.3.2.10"/>
    </reaction>
</comment>
<dbReference type="GO" id="GO:0047480">
    <property type="term" value="F:UDP-N-acetylmuramoyl-tripeptide-D-alanyl-D-alanine ligase activity"/>
    <property type="evidence" value="ECO:0007669"/>
    <property type="project" value="UniProtKB-UniRule"/>
</dbReference>
<evidence type="ECO:0000259" key="13">
    <source>
        <dbReference type="Pfam" id="PF02875"/>
    </source>
</evidence>
<evidence type="ECO:0000256" key="3">
    <source>
        <dbReference type="ARBA" id="ARBA00022618"/>
    </source>
</evidence>
<dbReference type="GO" id="GO:0005737">
    <property type="term" value="C:cytoplasm"/>
    <property type="evidence" value="ECO:0007669"/>
    <property type="project" value="UniProtKB-SubCell"/>
</dbReference>
<evidence type="ECO:0000313" key="15">
    <source>
        <dbReference type="EMBL" id="PRY29928.1"/>
    </source>
</evidence>
<feature type="domain" description="Mur ligase central" evidence="14">
    <location>
        <begin position="107"/>
        <end position="294"/>
    </location>
</feature>
<evidence type="ECO:0000256" key="10">
    <source>
        <dbReference type="HAMAP-Rule" id="MF_02019"/>
    </source>
</evidence>
<comment type="pathway">
    <text evidence="10 11">Cell wall biogenesis; peptidoglycan biosynthesis.</text>
</comment>
<evidence type="ECO:0000256" key="8">
    <source>
        <dbReference type="ARBA" id="ARBA00023306"/>
    </source>
</evidence>
<comment type="subcellular location">
    <subcellularLocation>
        <location evidence="10 11">Cytoplasm</location>
    </subcellularLocation>
</comment>
<accession>A0A2T0S928</accession>
<gene>
    <name evidence="10" type="primary">murF</name>
    <name evidence="15" type="ORF">CLV70_10596</name>
</gene>
<keyword evidence="2 10" id="KW-0436">Ligase</keyword>
<dbReference type="InterPro" id="IPR013221">
    <property type="entry name" value="Mur_ligase_cen"/>
</dbReference>
<dbReference type="Pfam" id="PF08245">
    <property type="entry name" value="Mur_ligase_M"/>
    <property type="match status" value="1"/>
</dbReference>
<keyword evidence="9 10" id="KW-0961">Cell wall biogenesis/degradation</keyword>
<evidence type="ECO:0000256" key="1">
    <source>
        <dbReference type="ARBA" id="ARBA00022490"/>
    </source>
</evidence>
<keyword evidence="1 10" id="KW-0963">Cytoplasm</keyword>
<dbReference type="Gene3D" id="3.90.190.20">
    <property type="entry name" value="Mur ligase, C-terminal domain"/>
    <property type="match status" value="1"/>
</dbReference>
<keyword evidence="16" id="KW-1185">Reference proteome</keyword>
<dbReference type="GO" id="GO:0051301">
    <property type="term" value="P:cell division"/>
    <property type="evidence" value="ECO:0007669"/>
    <property type="project" value="UniProtKB-KW"/>
</dbReference>
<dbReference type="InterPro" id="IPR051046">
    <property type="entry name" value="MurCDEF_CellWall_CoF430Synth"/>
</dbReference>
<dbReference type="InterPro" id="IPR035911">
    <property type="entry name" value="MurE/MurF_N"/>
</dbReference>
<dbReference type="InterPro" id="IPR004101">
    <property type="entry name" value="Mur_ligase_C"/>
</dbReference>
<organism evidence="15 16">
    <name type="scientific">Pseudosporangium ferrugineum</name>
    <dbReference type="NCBI Taxonomy" id="439699"/>
    <lineage>
        <taxon>Bacteria</taxon>
        <taxon>Bacillati</taxon>
        <taxon>Actinomycetota</taxon>
        <taxon>Actinomycetes</taxon>
        <taxon>Micromonosporales</taxon>
        <taxon>Micromonosporaceae</taxon>
        <taxon>Pseudosporangium</taxon>
    </lineage>
</organism>
<keyword evidence="4 10" id="KW-0547">Nucleotide-binding</keyword>
<keyword evidence="5 10" id="KW-0067">ATP-binding</keyword>
<name>A0A2T0S928_9ACTN</name>
<dbReference type="InterPro" id="IPR000713">
    <property type="entry name" value="Mur_ligase_N"/>
</dbReference>
<dbReference type="Pfam" id="PF02875">
    <property type="entry name" value="Mur_ligase_C"/>
    <property type="match status" value="1"/>
</dbReference>
<dbReference type="InterPro" id="IPR036615">
    <property type="entry name" value="Mur_ligase_C_dom_sf"/>
</dbReference>
<feature type="domain" description="Mur ligase N-terminal catalytic" evidence="12">
    <location>
        <begin position="33"/>
        <end position="104"/>
    </location>
</feature>
<dbReference type="GO" id="GO:0071555">
    <property type="term" value="P:cell wall organization"/>
    <property type="evidence" value="ECO:0007669"/>
    <property type="project" value="UniProtKB-KW"/>
</dbReference>
<reference evidence="15 16" key="1">
    <citation type="submission" date="2018-03" db="EMBL/GenBank/DDBJ databases">
        <title>Genomic Encyclopedia of Archaeal and Bacterial Type Strains, Phase II (KMG-II): from individual species to whole genera.</title>
        <authorList>
            <person name="Goeker M."/>
        </authorList>
    </citation>
    <scope>NUCLEOTIDE SEQUENCE [LARGE SCALE GENOMIC DNA]</scope>
    <source>
        <strain evidence="15 16">DSM 45348</strain>
    </source>
</reference>
<keyword evidence="3 10" id="KW-0132">Cell division</keyword>
<sequence>MIPLTLAEIAAAVRGTVCDGDPEITVTGPLRYETAKVEPGGMFAAFAGARRDGHEFAARVVADGAAAVLASRPVGVPAVVVGDVRDACQRLAAELVTRLPGVHRIGVTGSSGKTSTKDLLGQVLGRLGPTVAPPGNRNNELGVPETVLLTTAETRFLVAELGARHVGDIAALMPIVRPHTGVVLGVGTAHLGEFGSREAIARAKAELVEALPADGLAVLNADDPVVAAMAGRTAARVVTFGRHSTARIRAERVMLDGAARARFVLRTPAGSAEVSLRLHGEHFVTAALAAAAVALDHTHDVWLVADALSAATPRSEGRMRLSERPDGVTVLDDAYNANPESMVAGLRALVAVAAGRRRTVAVLGQMNELGEGSATAHAEVGRAAVRLGVDVVVAVGNRDAAGYGGVYAPDRETAAAVLRGLIEPGDVVLVKASHGLGLSAVAEALIDADQIARSAPPSTGTEMPVR</sequence>
<keyword evidence="7 10" id="KW-0573">Peptidoglycan synthesis</keyword>
<dbReference type="GO" id="GO:0009252">
    <property type="term" value="P:peptidoglycan biosynthetic process"/>
    <property type="evidence" value="ECO:0007669"/>
    <property type="project" value="UniProtKB-UniRule"/>
</dbReference>